<sequence length="69" mass="8461">MMPYINVHAYIIYIMLFYPKICLLNVNEEEQGDDEKKRSFILVYKSTHLFHFRNSFHFFFFIGICFLIN</sequence>
<accession>A0A0F5JLD6</accession>
<name>A0A0F5JLD6_9BACT</name>
<keyword evidence="1" id="KW-0472">Membrane</keyword>
<evidence type="ECO:0000256" key="1">
    <source>
        <dbReference type="SAM" id="Phobius"/>
    </source>
</evidence>
<dbReference type="AlphaFoldDB" id="A0A0F5JLD6"/>
<dbReference type="HOGENOM" id="CLU_2772163_0_0_10"/>
<dbReference type="EMBL" id="AQHW01000009">
    <property type="protein sequence ID" value="KKB58405.1"/>
    <property type="molecule type" value="Genomic_DNA"/>
</dbReference>
<organism evidence="2 3">
    <name type="scientific">Parabacteroides gordonii MS-1 = DSM 23371</name>
    <dbReference type="NCBI Taxonomy" id="1203610"/>
    <lineage>
        <taxon>Bacteria</taxon>
        <taxon>Pseudomonadati</taxon>
        <taxon>Bacteroidota</taxon>
        <taxon>Bacteroidia</taxon>
        <taxon>Bacteroidales</taxon>
        <taxon>Tannerellaceae</taxon>
        <taxon>Parabacteroides</taxon>
    </lineage>
</organism>
<evidence type="ECO:0000313" key="2">
    <source>
        <dbReference type="EMBL" id="KKB58405.1"/>
    </source>
</evidence>
<keyword evidence="1" id="KW-1133">Transmembrane helix</keyword>
<proteinExistence type="predicted"/>
<dbReference type="Proteomes" id="UP000033035">
    <property type="component" value="Unassembled WGS sequence"/>
</dbReference>
<dbReference type="PATRIC" id="fig|1203610.3.peg.1310"/>
<comment type="caution">
    <text evidence="2">The sequence shown here is derived from an EMBL/GenBank/DDBJ whole genome shotgun (WGS) entry which is preliminary data.</text>
</comment>
<feature type="transmembrane region" description="Helical" evidence="1">
    <location>
        <begin position="46"/>
        <end position="68"/>
    </location>
</feature>
<keyword evidence="3" id="KW-1185">Reference proteome</keyword>
<evidence type="ECO:0000313" key="3">
    <source>
        <dbReference type="Proteomes" id="UP000033035"/>
    </source>
</evidence>
<feature type="transmembrane region" description="Helical" evidence="1">
    <location>
        <begin position="7"/>
        <end position="26"/>
    </location>
</feature>
<protein>
    <submittedName>
        <fullName evidence="2">Uncharacterized protein</fullName>
    </submittedName>
</protein>
<gene>
    <name evidence="2" type="ORF">HMPREF1536_01281</name>
</gene>
<reference evidence="2 3" key="1">
    <citation type="submission" date="2013-04" db="EMBL/GenBank/DDBJ databases">
        <title>The Genome Sequence of Parabacteroides gordonii DSM 23371.</title>
        <authorList>
            <consortium name="The Broad Institute Genomics Platform"/>
            <person name="Earl A."/>
            <person name="Ward D."/>
            <person name="Feldgarden M."/>
            <person name="Gevers D."/>
            <person name="Martens E."/>
            <person name="Sakamoto M."/>
            <person name="Benno Y."/>
            <person name="Suzuki N."/>
            <person name="Matsunaga N."/>
            <person name="Koshihara K."/>
            <person name="Seki M."/>
            <person name="Komiya H."/>
            <person name="Walker B."/>
            <person name="Young S."/>
            <person name="Zeng Q."/>
            <person name="Gargeya S."/>
            <person name="Fitzgerald M."/>
            <person name="Haas B."/>
            <person name="Abouelleil A."/>
            <person name="Allen A.W."/>
            <person name="Alvarado L."/>
            <person name="Arachchi H.M."/>
            <person name="Berlin A.M."/>
            <person name="Chapman S.B."/>
            <person name="Gainer-Dewar J."/>
            <person name="Goldberg J."/>
            <person name="Griggs A."/>
            <person name="Gujja S."/>
            <person name="Hansen M."/>
            <person name="Howarth C."/>
            <person name="Imamovic A."/>
            <person name="Ireland A."/>
            <person name="Larimer J."/>
            <person name="McCowan C."/>
            <person name="Murphy C."/>
            <person name="Pearson M."/>
            <person name="Poon T.W."/>
            <person name="Priest M."/>
            <person name="Roberts A."/>
            <person name="Saif S."/>
            <person name="Shea T."/>
            <person name="Sisk P."/>
            <person name="Sykes S."/>
            <person name="Wortman J."/>
            <person name="Nusbaum C."/>
            <person name="Birren B."/>
        </authorList>
    </citation>
    <scope>NUCLEOTIDE SEQUENCE [LARGE SCALE GENOMIC DNA]</scope>
    <source>
        <strain evidence="2 3">MS-1</strain>
    </source>
</reference>
<keyword evidence="1" id="KW-0812">Transmembrane</keyword>